<proteinExistence type="predicted"/>
<sequence length="126" mass="13016">MTRPLVLGLLAALSATAVSAGPAAKAEKAHAFDGKWSIEVITERGSCDRAYRYGIRIENGQARYDGGTDFTVSGQVTGNGRVKGSIARGADRADVVGALDGQFGNGTWQTAGATACGGVWNAERRG</sequence>
<dbReference type="EMBL" id="BPRB01000050">
    <property type="protein sequence ID" value="GJE58768.1"/>
    <property type="molecule type" value="Genomic_DNA"/>
</dbReference>
<evidence type="ECO:0000313" key="2">
    <source>
        <dbReference type="EMBL" id="GJE58768.1"/>
    </source>
</evidence>
<evidence type="ECO:0000256" key="1">
    <source>
        <dbReference type="SAM" id="SignalP"/>
    </source>
</evidence>
<keyword evidence="1" id="KW-0732">Signal</keyword>
<reference evidence="2" key="1">
    <citation type="journal article" date="2021" name="Front. Microbiol.">
        <title>Comprehensive Comparative Genomics and Phenotyping of Methylobacterium Species.</title>
        <authorList>
            <person name="Alessa O."/>
            <person name="Ogura Y."/>
            <person name="Fujitani Y."/>
            <person name="Takami H."/>
            <person name="Hayashi T."/>
            <person name="Sahin N."/>
            <person name="Tani A."/>
        </authorList>
    </citation>
    <scope>NUCLEOTIDE SEQUENCE</scope>
    <source>
        <strain evidence="2">DSM 23632</strain>
    </source>
</reference>
<dbReference type="Proteomes" id="UP001055057">
    <property type="component" value="Unassembled WGS sequence"/>
</dbReference>
<dbReference type="RefSeq" id="WP_238181371.1">
    <property type="nucleotide sequence ID" value="NZ_BPRB01000050.1"/>
</dbReference>
<reference evidence="2" key="2">
    <citation type="submission" date="2021-08" db="EMBL/GenBank/DDBJ databases">
        <authorList>
            <person name="Tani A."/>
            <person name="Ola A."/>
            <person name="Ogura Y."/>
            <person name="Katsura K."/>
            <person name="Hayashi T."/>
        </authorList>
    </citation>
    <scope>NUCLEOTIDE SEQUENCE</scope>
    <source>
        <strain evidence="2">DSM 23632</strain>
    </source>
</reference>
<organism evidence="2 3">
    <name type="scientific">Methylobacterium trifolii</name>
    <dbReference type="NCBI Taxonomy" id="1003092"/>
    <lineage>
        <taxon>Bacteria</taxon>
        <taxon>Pseudomonadati</taxon>
        <taxon>Pseudomonadota</taxon>
        <taxon>Alphaproteobacteria</taxon>
        <taxon>Hyphomicrobiales</taxon>
        <taxon>Methylobacteriaceae</taxon>
        <taxon>Methylobacterium</taxon>
    </lineage>
</organism>
<name>A0ABQ4TU07_9HYPH</name>
<protein>
    <recommendedName>
        <fullName evidence="4">Large exoprotein involved in heme utilization or adhesion</fullName>
    </recommendedName>
</protein>
<keyword evidence="3" id="KW-1185">Reference proteome</keyword>
<gene>
    <name evidence="2" type="ORF">MPOCJGCO_0851</name>
</gene>
<comment type="caution">
    <text evidence="2">The sequence shown here is derived from an EMBL/GenBank/DDBJ whole genome shotgun (WGS) entry which is preliminary data.</text>
</comment>
<feature type="signal peptide" evidence="1">
    <location>
        <begin position="1"/>
        <end position="20"/>
    </location>
</feature>
<feature type="chain" id="PRO_5047439360" description="Large exoprotein involved in heme utilization or adhesion" evidence="1">
    <location>
        <begin position="21"/>
        <end position="126"/>
    </location>
</feature>
<evidence type="ECO:0008006" key="4">
    <source>
        <dbReference type="Google" id="ProtNLM"/>
    </source>
</evidence>
<accession>A0ABQ4TU07</accession>
<evidence type="ECO:0000313" key="3">
    <source>
        <dbReference type="Proteomes" id="UP001055057"/>
    </source>
</evidence>